<feature type="compositionally biased region" description="Polar residues" evidence="1">
    <location>
        <begin position="215"/>
        <end position="239"/>
    </location>
</feature>
<name>A0ABS0KWF4_9BACT</name>
<keyword evidence="6" id="KW-1185">Reference proteome</keyword>
<protein>
    <submittedName>
        <fullName evidence="5">T9SS type A sorting domain-containing protein</fullName>
    </submittedName>
</protein>
<sequence>MQHFYSQALARGRAAAVCLLLALPLAGHAQVPARVAPRKAPAATLAVTPLAATITSSTNVSCPGGSNGSATVRASGGTGTYTYRWSPDGGTQATATGLSAQEYTVTVRDGAGQTTTAKVTITQPKGGMSTFSSTTNIACNGTNTGAITTTVNGGTPGYTFTWRRTSPNPALITPVTTGNQSTISNLPAGSYSLTINDATCSITKTYTIQEPTALTSTGSQTNVSTSGGADGTASVSPSGGSEEGYSFNWEPGAPSGEGTASVSGLRAGTYTVTIQDLFDCTTTRSFTITEPAPAAPVISYPAVFSFSSTGTPVYLGTAAPNSTITVYVDSSPAGTTLTGPDGNWRFTQPFSLAEGMHTLSTTVTTAGGTTSPATTPVNFIVDSTAPTVALSSPTTSGSTTATSPLSFTATFSESVTGFVAGDLTVTNGTVSGFAGSGTTYTFLVTPTTPGTATTVTVAGNSVQDAAGNGNSASDTYALTLTLTSVTWTGSSSTDWYTAGNWTPAQVPTATLNATIAGNAPRMPLIAGGTASVRSLTINSGATLSMSLGTLDVRGNLTNNGTFAPSGGTVALGTATLSNLLGSSRIRFWNLRVDANNAQLSTSAGASVRRLLTLNGNFTTNGNAFTLESNVATTGMVVNNAGVVTGAVTVQRYITPDLNAGAGYRHASSPVANAAVASLAVPGTTPVVNSAYNTAAKPGTVTPYPTVFGYDQSRLATATNNLAPFSKGWESPQSLESPLEVGRGYTVQLPADQTLTFTGTLNNGTVTQTLTRVAAGAPNAAAAGWHLVGNPYPSPLDYSQVAAADRPNLMGAIYVFESTSQYGGGYRFYNNGIGTISPVLAVGQAFFMRVAASQTSGSLTFRNSQRVAVYTNSVYHREAETRPLVQLQVQAPNGLQDDAYVYFEQGATAGVDNEFDAVKLPNTHNLNLTTQAAGEELAINGLPVPGTAAVRVPLTVRVPAAGAYTLAAAQVLNLPAGTQALLLDQETGTRTELHEATQYAFNAAATSLPGRFVLELQAGSVTAAAPAALAAQVSLYPNPATARVTLLAPLKLAGKATEVQVLNSLGQVVLRQPVAATANGLRAELSVQGLAKGVYSVRLEAAGVVVTKRLVVQ</sequence>
<organism evidence="5 6">
    <name type="scientific">Hymenobacter guriensis</name>
    <dbReference type="NCBI Taxonomy" id="2793065"/>
    <lineage>
        <taxon>Bacteria</taxon>
        <taxon>Pseudomonadati</taxon>
        <taxon>Bacteroidota</taxon>
        <taxon>Cytophagia</taxon>
        <taxon>Cytophagales</taxon>
        <taxon>Hymenobacteraceae</taxon>
        <taxon>Hymenobacter</taxon>
    </lineage>
</organism>
<evidence type="ECO:0000259" key="3">
    <source>
        <dbReference type="Pfam" id="PF18962"/>
    </source>
</evidence>
<comment type="caution">
    <text evidence="5">The sequence shown here is derived from an EMBL/GenBank/DDBJ whole genome shotgun (WGS) entry which is preliminary data.</text>
</comment>
<dbReference type="Pfam" id="PF19078">
    <property type="entry name" value="Big_12"/>
    <property type="match status" value="1"/>
</dbReference>
<reference evidence="5 6" key="1">
    <citation type="submission" date="2020-11" db="EMBL/GenBank/DDBJ databases">
        <title>Hymenobacter sp.</title>
        <authorList>
            <person name="Kim M.K."/>
        </authorList>
    </citation>
    <scope>NUCLEOTIDE SEQUENCE [LARGE SCALE GENOMIC DNA]</scope>
    <source>
        <strain evidence="5 6">BT594</strain>
    </source>
</reference>
<gene>
    <name evidence="5" type="ORF">I5L79_01480</name>
</gene>
<feature type="signal peptide" evidence="2">
    <location>
        <begin position="1"/>
        <end position="29"/>
    </location>
</feature>
<evidence type="ECO:0000259" key="4">
    <source>
        <dbReference type="Pfam" id="PF19078"/>
    </source>
</evidence>
<feature type="domain" description="Bacterial Ig-like" evidence="4">
    <location>
        <begin position="382"/>
        <end position="475"/>
    </location>
</feature>
<evidence type="ECO:0000256" key="2">
    <source>
        <dbReference type="SAM" id="SignalP"/>
    </source>
</evidence>
<dbReference type="InterPro" id="IPR026444">
    <property type="entry name" value="Secre_tail"/>
</dbReference>
<evidence type="ECO:0000313" key="5">
    <source>
        <dbReference type="EMBL" id="MBG8552196.1"/>
    </source>
</evidence>
<dbReference type="Pfam" id="PF18962">
    <property type="entry name" value="Por_Secre_tail"/>
    <property type="match status" value="1"/>
</dbReference>
<dbReference type="NCBIfam" id="TIGR04183">
    <property type="entry name" value="Por_Secre_tail"/>
    <property type="match status" value="1"/>
</dbReference>
<accession>A0ABS0KWF4</accession>
<dbReference type="Gene3D" id="2.60.40.10">
    <property type="entry name" value="Immunoglobulins"/>
    <property type="match status" value="1"/>
</dbReference>
<feature type="chain" id="PRO_5045401399" evidence="2">
    <location>
        <begin position="30"/>
        <end position="1112"/>
    </location>
</feature>
<dbReference type="RefSeq" id="WP_196953241.1">
    <property type="nucleotide sequence ID" value="NZ_JADWYK010000001.1"/>
</dbReference>
<dbReference type="InterPro" id="IPR013783">
    <property type="entry name" value="Ig-like_fold"/>
</dbReference>
<dbReference type="EMBL" id="JADWYK010000001">
    <property type="protein sequence ID" value="MBG8552196.1"/>
    <property type="molecule type" value="Genomic_DNA"/>
</dbReference>
<dbReference type="InterPro" id="IPR043504">
    <property type="entry name" value="Peptidase_S1_PA_chymotrypsin"/>
</dbReference>
<evidence type="ECO:0000256" key="1">
    <source>
        <dbReference type="SAM" id="MobiDB-lite"/>
    </source>
</evidence>
<proteinExistence type="predicted"/>
<evidence type="ECO:0000313" key="6">
    <source>
        <dbReference type="Proteomes" id="UP000601099"/>
    </source>
</evidence>
<feature type="region of interest" description="Disordered" evidence="1">
    <location>
        <begin position="215"/>
        <end position="262"/>
    </location>
</feature>
<feature type="domain" description="Secretion system C-terminal sorting" evidence="3">
    <location>
        <begin position="1034"/>
        <end position="1111"/>
    </location>
</feature>
<dbReference type="Proteomes" id="UP000601099">
    <property type="component" value="Unassembled WGS sequence"/>
</dbReference>
<dbReference type="Pfam" id="PF13573">
    <property type="entry name" value="SprB"/>
    <property type="match status" value="2"/>
</dbReference>
<dbReference type="InterPro" id="IPR044048">
    <property type="entry name" value="Big_12"/>
</dbReference>
<keyword evidence="2" id="KW-0732">Signal</keyword>
<dbReference type="Gene3D" id="2.40.10.10">
    <property type="entry name" value="Trypsin-like serine proteases"/>
    <property type="match status" value="1"/>
</dbReference>
<dbReference type="InterPro" id="IPR025667">
    <property type="entry name" value="SprB_repeat"/>
</dbReference>